<reference evidence="3" key="2">
    <citation type="submission" date="2021-09" db="EMBL/GenBank/DDBJ databases">
        <authorList>
            <person name="Gilroy R."/>
        </authorList>
    </citation>
    <scope>NUCLEOTIDE SEQUENCE</scope>
    <source>
        <strain evidence="3">4100</strain>
    </source>
</reference>
<organism evidence="3 4">
    <name type="scientific">Candidatus Amulumruptor caecigallinarius</name>
    <dbReference type="NCBI Taxonomy" id="2109911"/>
    <lineage>
        <taxon>Bacteria</taxon>
        <taxon>Pseudomonadati</taxon>
        <taxon>Bacteroidota</taxon>
        <taxon>Bacteroidia</taxon>
        <taxon>Bacteroidales</taxon>
        <taxon>Muribaculaceae</taxon>
        <taxon>Candidatus Amulumruptor</taxon>
    </lineage>
</organism>
<dbReference type="PANTHER" id="PTHR34580:SF9">
    <property type="entry name" value="SLL5097 PROTEIN"/>
    <property type="match status" value="1"/>
</dbReference>
<accession>A0A921E6I8</accession>
<name>A0A921E6I8_9BACT</name>
<evidence type="ECO:0000313" key="3">
    <source>
        <dbReference type="EMBL" id="HJE38235.1"/>
    </source>
</evidence>
<reference evidence="3" key="1">
    <citation type="journal article" date="2021" name="PeerJ">
        <title>Extensive microbial diversity within the chicken gut microbiome revealed by metagenomics and culture.</title>
        <authorList>
            <person name="Gilroy R."/>
            <person name="Ravi A."/>
            <person name="Getino M."/>
            <person name="Pursley I."/>
            <person name="Horton D.L."/>
            <person name="Alikhan N.F."/>
            <person name="Baker D."/>
            <person name="Gharbi K."/>
            <person name="Hall N."/>
            <person name="Watson M."/>
            <person name="Adriaenssens E.M."/>
            <person name="Foster-Nyarko E."/>
            <person name="Jarju S."/>
            <person name="Secka A."/>
            <person name="Antonio M."/>
            <person name="Oren A."/>
            <person name="Chaudhuri R.R."/>
            <person name="La Ragione R."/>
            <person name="Hildebrand F."/>
            <person name="Pallen M.J."/>
        </authorList>
    </citation>
    <scope>NUCLEOTIDE SEQUENCE</scope>
    <source>
        <strain evidence="3">4100</strain>
    </source>
</reference>
<proteinExistence type="predicted"/>
<dbReference type="InterPro" id="IPR026881">
    <property type="entry name" value="WYL_dom"/>
</dbReference>
<dbReference type="AlphaFoldDB" id="A0A921E6I8"/>
<feature type="domain" description="WYL" evidence="1">
    <location>
        <begin position="118"/>
        <end position="187"/>
    </location>
</feature>
<dbReference type="Pfam" id="PF13280">
    <property type="entry name" value="WYL"/>
    <property type="match status" value="1"/>
</dbReference>
<dbReference type="InterPro" id="IPR057727">
    <property type="entry name" value="WCX_dom"/>
</dbReference>
<sequence>MSKNLLSRYIWIIDTIRRHGSITREELNRRWRNSPFYTGEDLPRRTFYNYRNAIEELFNVNICCNPSTYEYFIEQSDAHEESMTDWLLNSAATNSVLSGARDLSQRIFIEDVPSARVYLSTVMDALRECQVLRFTYHSYSRSMPTPGLQLEPYFLKIFRQRWYVTGRNRAEDTIKTYALDRMSDVTMDAERFVMPADFDAESYSRDSYGIIFTHGEAKTVRIKTDSRQAKYLRALPLHHSQSEIIHDSYSIFTYRLRLTPDLVQELLSYGPRIKVIEPPELRAMMVTNLQEALAQYS</sequence>
<dbReference type="Proteomes" id="UP000711407">
    <property type="component" value="Unassembled WGS sequence"/>
</dbReference>
<feature type="domain" description="WCX" evidence="2">
    <location>
        <begin position="219"/>
        <end position="293"/>
    </location>
</feature>
<dbReference type="PROSITE" id="PS52050">
    <property type="entry name" value="WYL"/>
    <property type="match status" value="1"/>
</dbReference>
<dbReference type="EMBL" id="DYXT01000005">
    <property type="protein sequence ID" value="HJE38235.1"/>
    <property type="molecule type" value="Genomic_DNA"/>
</dbReference>
<dbReference type="InterPro" id="IPR051534">
    <property type="entry name" value="CBASS_pafABC_assoc_protein"/>
</dbReference>
<evidence type="ECO:0000259" key="2">
    <source>
        <dbReference type="Pfam" id="PF25583"/>
    </source>
</evidence>
<dbReference type="Pfam" id="PF25583">
    <property type="entry name" value="WCX"/>
    <property type="match status" value="1"/>
</dbReference>
<comment type="caution">
    <text evidence="3">The sequence shown here is derived from an EMBL/GenBank/DDBJ whole genome shotgun (WGS) entry which is preliminary data.</text>
</comment>
<gene>
    <name evidence="3" type="ORF">K8V47_00505</name>
</gene>
<evidence type="ECO:0000259" key="1">
    <source>
        <dbReference type="Pfam" id="PF13280"/>
    </source>
</evidence>
<protein>
    <submittedName>
        <fullName evidence="3">WYL domain-containing protein</fullName>
    </submittedName>
</protein>
<dbReference type="PANTHER" id="PTHR34580">
    <property type="match status" value="1"/>
</dbReference>
<evidence type="ECO:0000313" key="4">
    <source>
        <dbReference type="Proteomes" id="UP000711407"/>
    </source>
</evidence>